<dbReference type="RefSeq" id="WP_207681052.1">
    <property type="nucleotide sequence ID" value="NZ_CP061800.1"/>
</dbReference>
<evidence type="ECO:0000313" key="3">
    <source>
        <dbReference type="Proteomes" id="UP000663722"/>
    </source>
</evidence>
<name>A0A975GKL8_9BACT</name>
<dbReference type="InterPro" id="IPR010982">
    <property type="entry name" value="Lambda_DNA-bd_dom_sf"/>
</dbReference>
<dbReference type="AlphaFoldDB" id="A0A975GKL8"/>
<dbReference type="InterPro" id="IPR001387">
    <property type="entry name" value="Cro/C1-type_HTH"/>
</dbReference>
<gene>
    <name evidence="2" type="ORF">dnm_006440</name>
</gene>
<dbReference type="SMART" id="SM00530">
    <property type="entry name" value="HTH_XRE"/>
    <property type="match status" value="1"/>
</dbReference>
<protein>
    <submittedName>
        <fullName evidence="2">HTH domain-containing protein, Cro/C1-type</fullName>
    </submittedName>
</protein>
<dbReference type="KEGG" id="dmm:dnm_006440"/>
<dbReference type="Pfam" id="PF01381">
    <property type="entry name" value="HTH_3"/>
    <property type="match status" value="1"/>
</dbReference>
<reference evidence="2" key="1">
    <citation type="journal article" date="2021" name="Microb. Physiol.">
        <title>Proteogenomic Insights into the Physiology of Marine, Sulfate-Reducing, Filamentous Desulfonema limicola and Desulfonema magnum.</title>
        <authorList>
            <person name="Schnaars V."/>
            <person name="Wohlbrand L."/>
            <person name="Scheve S."/>
            <person name="Hinrichs C."/>
            <person name="Reinhardt R."/>
            <person name="Rabus R."/>
        </authorList>
    </citation>
    <scope>NUCLEOTIDE SEQUENCE</scope>
    <source>
        <strain evidence="2">4be13</strain>
    </source>
</reference>
<sequence length="114" mass="12850">MLEHTKKPPVELKFVGPPRNKEKAIQALKGLGFTEVRDTISWEELFPEYTKVELPGVILAGSRIKEGLTQKRLSELTGISRHHISEMENGKRPIEKNMAKALAKALNVGFKIFL</sequence>
<dbReference type="CDD" id="cd00093">
    <property type="entry name" value="HTH_XRE"/>
    <property type="match status" value="1"/>
</dbReference>
<accession>A0A975GKL8</accession>
<keyword evidence="3" id="KW-1185">Reference proteome</keyword>
<dbReference type="Gene3D" id="1.10.260.40">
    <property type="entry name" value="lambda repressor-like DNA-binding domains"/>
    <property type="match status" value="1"/>
</dbReference>
<feature type="domain" description="HTH cro/C1-type" evidence="1">
    <location>
        <begin position="59"/>
        <end position="113"/>
    </location>
</feature>
<dbReference type="PROSITE" id="PS50943">
    <property type="entry name" value="HTH_CROC1"/>
    <property type="match status" value="1"/>
</dbReference>
<evidence type="ECO:0000313" key="2">
    <source>
        <dbReference type="EMBL" id="QTA84645.1"/>
    </source>
</evidence>
<dbReference type="EMBL" id="CP061800">
    <property type="protein sequence ID" value="QTA84645.1"/>
    <property type="molecule type" value="Genomic_DNA"/>
</dbReference>
<dbReference type="SUPFAM" id="SSF47413">
    <property type="entry name" value="lambda repressor-like DNA-binding domains"/>
    <property type="match status" value="1"/>
</dbReference>
<dbReference type="Proteomes" id="UP000663722">
    <property type="component" value="Chromosome"/>
</dbReference>
<evidence type="ECO:0000259" key="1">
    <source>
        <dbReference type="PROSITE" id="PS50943"/>
    </source>
</evidence>
<dbReference type="GO" id="GO:0003677">
    <property type="term" value="F:DNA binding"/>
    <property type="evidence" value="ECO:0007669"/>
    <property type="project" value="InterPro"/>
</dbReference>
<proteinExistence type="predicted"/>
<organism evidence="2 3">
    <name type="scientific">Desulfonema magnum</name>
    <dbReference type="NCBI Taxonomy" id="45655"/>
    <lineage>
        <taxon>Bacteria</taxon>
        <taxon>Pseudomonadati</taxon>
        <taxon>Thermodesulfobacteriota</taxon>
        <taxon>Desulfobacteria</taxon>
        <taxon>Desulfobacterales</taxon>
        <taxon>Desulfococcaceae</taxon>
        <taxon>Desulfonema</taxon>
    </lineage>
</organism>